<evidence type="ECO:0000313" key="3">
    <source>
        <dbReference type="EMBL" id="MDN0024396.1"/>
    </source>
</evidence>
<feature type="chain" id="PRO_5043364368" evidence="1">
    <location>
        <begin position="21"/>
        <end position="951"/>
    </location>
</feature>
<reference evidence="3" key="2">
    <citation type="submission" date="2023-08" db="EMBL/GenBank/DDBJ databases">
        <title>Identification and characterization of horizontal gene transfer across gut microbiota members of farm animals based on homology search.</title>
        <authorList>
            <person name="Schwarzerova J."/>
            <person name="Nykrynova M."/>
            <person name="Jureckova K."/>
            <person name="Cejkova D."/>
            <person name="Rychlik I."/>
        </authorList>
    </citation>
    <scope>NUCLEOTIDE SEQUENCE</scope>
    <source>
        <strain evidence="3">ET15</strain>
        <strain evidence="2">ET37</strain>
    </source>
</reference>
<comment type="caution">
    <text evidence="3">The sequence shown here is derived from an EMBL/GenBank/DDBJ whole genome shotgun (WGS) entry which is preliminary data.</text>
</comment>
<gene>
    <name evidence="2" type="ORF">QVN81_02495</name>
    <name evidence="3" type="ORF">QVN84_02490</name>
</gene>
<evidence type="ECO:0000313" key="4">
    <source>
        <dbReference type="Proteomes" id="UP001167831"/>
    </source>
</evidence>
<dbReference type="Proteomes" id="UP001167831">
    <property type="component" value="Unassembled WGS sequence"/>
</dbReference>
<keyword evidence="1" id="KW-0732">Signal</keyword>
<accession>A0AAW7JJX8</accession>
<name>A0AAW7JJX8_9BACT</name>
<protein>
    <submittedName>
        <fullName evidence="3">Uncharacterized protein</fullName>
    </submittedName>
</protein>
<proteinExistence type="predicted"/>
<keyword evidence="4" id="KW-1185">Reference proteome</keyword>
<organism evidence="3 5">
    <name type="scientific">Leyella lascolaii</name>
    <dbReference type="NCBI Taxonomy" id="1776379"/>
    <lineage>
        <taxon>Bacteria</taxon>
        <taxon>Pseudomonadati</taxon>
        <taxon>Bacteroidota</taxon>
        <taxon>Bacteroidia</taxon>
        <taxon>Bacteroidales</taxon>
        <taxon>Prevotellaceae</taxon>
        <taxon>Leyella</taxon>
    </lineage>
</organism>
<dbReference type="EMBL" id="JAUEIE010000001">
    <property type="protein sequence ID" value="MDN0021899.1"/>
    <property type="molecule type" value="Genomic_DNA"/>
</dbReference>
<dbReference type="RefSeq" id="WP_289824611.1">
    <property type="nucleotide sequence ID" value="NZ_JAUEIE010000001.1"/>
</dbReference>
<evidence type="ECO:0000313" key="5">
    <source>
        <dbReference type="Proteomes" id="UP001168478"/>
    </source>
</evidence>
<feature type="signal peptide" evidence="1">
    <location>
        <begin position="1"/>
        <end position="20"/>
    </location>
</feature>
<sequence>MKKQLLMLGLGLLGSVTMSAQLTSPFTGTRPVAEVNSKADYYLYNVKSGKWLQNNDDNISATPNDGSRWTTRGELGTRGMDWEVTCKLVEGADAMYQLNPKFRHNNSLNWDNLYLDTGAALTQWIIEPADDANVPNAVRICANAGEYPYLYVGADGWLVSGQDYDGENDVWQLVTREERIEYMKKQAELNGSADATWLIGCPQFANQDSRIDKWIRAISGDQLPEGHSGPANGNTGDGMVNCNRVYEMWSSYSASITQTLNDIPNGTYGMTLQGYYREGSADDVKDWDGNSLFAYDLYKDGKENHYATYFANTTTAPLISIFEGAKDAYEKGYEYNAKMTDPDFLDPIESGKWVPNSTDQASWAMFHGAYWNPEIKTSVAGGSLSIGVKKEQGVNDDWIIVDNFKLTYYGSKIDLDQVKETLAQAIKDAEAVTARSTDAINKMFDEALANGKSVYETSTDATQMGEAATAITNAIQLMNETSTNATFLRQTVALSQNEKVEGDAMTAATDAVANAVASDAINTALDNLRMARRLNAAEKHENVFKGNAPAAGSFYLYNVGQKRFFCGGDDWGAHAAVGFPGIMVTLVETDQANTFVIDTRLRNGENQHYLNYGGYCDTGAQDPWTFVPVKEGVYNIKRGNLESLSEEEAANNQYLLGFRKGSYSAVDSNVADEMGDEDNMWILVTKEDRDALLEAATEENPVDASYAIKMPNFNQREYEISGGWDNLSGEEYAWEHTNGTIYNRGSNNHDFAFEAFNQDPVDISQTIYDLKPGYYILSVQGYYRDCTEVDYTQAIAAGGYEPKQLANLFAWDANMNQITTPLVTIDQYANYAPGYGWNSNTSVGWIPNNPQQATNYFQVGAYKNSLLVQVGDDGVLTIGVHKEGGAEKDWVCLDNFRLTYLGTQTPTGINGVTDDAETVKDGKIYNLQGVQVKSATQRGIYIQNGKKFVVK</sequence>
<reference evidence="3" key="1">
    <citation type="submission" date="2023-06" db="EMBL/GenBank/DDBJ databases">
        <authorList>
            <person name="Zeman M."/>
            <person name="Kubasova T."/>
            <person name="Jahodarova E."/>
            <person name="Nykrynova M."/>
            <person name="Rychlik I."/>
        </authorList>
    </citation>
    <scope>NUCLEOTIDE SEQUENCE</scope>
    <source>
        <strain evidence="3">ET15</strain>
        <strain evidence="2">ET37</strain>
    </source>
</reference>
<dbReference type="Proteomes" id="UP001168478">
    <property type="component" value="Unassembled WGS sequence"/>
</dbReference>
<dbReference type="AlphaFoldDB" id="A0AAW7JJX8"/>
<evidence type="ECO:0000313" key="2">
    <source>
        <dbReference type="EMBL" id="MDN0021899.1"/>
    </source>
</evidence>
<dbReference type="EMBL" id="JAUEIF010000001">
    <property type="protein sequence ID" value="MDN0024396.1"/>
    <property type="molecule type" value="Genomic_DNA"/>
</dbReference>
<evidence type="ECO:0000256" key="1">
    <source>
        <dbReference type="SAM" id="SignalP"/>
    </source>
</evidence>